<gene>
    <name evidence="3" type="ORF">BSR19_02280</name>
</gene>
<feature type="domain" description="GmrSD restriction endonucleases C-terminal" evidence="2">
    <location>
        <begin position="461"/>
        <end position="559"/>
    </location>
</feature>
<feature type="domain" description="GmrSD restriction endonucleases N-terminal" evidence="1">
    <location>
        <begin position="12"/>
        <end position="259"/>
    </location>
</feature>
<evidence type="ECO:0000259" key="1">
    <source>
        <dbReference type="Pfam" id="PF03235"/>
    </source>
</evidence>
<dbReference type="Pfam" id="PF03235">
    <property type="entry name" value="GmrSD_N"/>
    <property type="match status" value="1"/>
</dbReference>
<protein>
    <recommendedName>
        <fullName evidence="5">DUF262 domain-containing protein</fullName>
    </recommendedName>
</protein>
<evidence type="ECO:0000259" key="2">
    <source>
        <dbReference type="Pfam" id="PF07510"/>
    </source>
</evidence>
<dbReference type="InterPro" id="IPR004919">
    <property type="entry name" value="GmrSD_N"/>
</dbReference>
<reference evidence="3 4" key="1">
    <citation type="submission" date="2016-11" db="EMBL/GenBank/DDBJ databases">
        <title>The potential of Streptococcus salivarius to inhibit the production of volatile sulphur compounds in the oral cavity.</title>
        <authorList>
            <person name="Sun L."/>
            <person name="Li Z."/>
            <person name="Jin D."/>
            <person name="Zhao H."/>
        </authorList>
    </citation>
    <scope>NUCLEOTIDE SEQUENCE [LARGE SCALE GENOMIC DNA]</scope>
    <source>
        <strain evidence="3 4">ICDC2</strain>
    </source>
</reference>
<dbReference type="EMBL" id="CP018187">
    <property type="protein sequence ID" value="QGU80023.1"/>
    <property type="molecule type" value="Genomic_DNA"/>
</dbReference>
<dbReference type="PANTHER" id="PTHR35149">
    <property type="entry name" value="SLL5132 PROTEIN"/>
    <property type="match status" value="1"/>
</dbReference>
<name>A0AB37D8R3_STRSL</name>
<sequence>MQFDAKTIEVRGLLSSGHKYVIPRYQREYSWEKKQHDDFFNDIVNQVDFENKANPTSDYFFGTTILIGDMSKSGEPIEIVDGQQRLTTFTIFLSVLSDILLTRNRKLSDNLWKYIIAEDDDGNEFVVLSNETAGSYFADKIQKRLLNHPEDSLEEYYENFVRVSEFDRIVENLTDEQKKIRDAYDYFYNKLSEDSLEEYIIRYSIEYEEILKILRDQLLKSQIIYICSTEEESVNVIFENINSKGKNLSTLDMIKNEIFAVEDTIVPKDDAKEIWSNITKNISSIRTSISKERFFRYFWISRYGKSSEKDLYQNFKHNINKSEYLDFLRRLEKSSKCYSEIFGENKEFFINKKWSTGDIDKLFYSINALTQYFSIQQTQLIILALYENYKEGRITTKYFKEILYTLEGFHYIYNAVTRSPNNKLESRYANMARSIFSISKGDLQKSSKQFKKELVGLLPGKEAFISDFLKISYRKKVKSQKGVKENTIAKYTVRKYEEILQANNSSLYGYSVEHIIPESDESTLNIGNLVLLEETLNREAESQDLNFKYTIYKKSSYHSIASFLNKYVSNGDISFTNRDFRERGIDIAESIYQYIVSELSDD</sequence>
<proteinExistence type="predicted"/>
<dbReference type="PANTHER" id="PTHR35149:SF2">
    <property type="entry name" value="DUF262 DOMAIN-CONTAINING PROTEIN"/>
    <property type="match status" value="1"/>
</dbReference>
<dbReference type="Pfam" id="PF07510">
    <property type="entry name" value="GmrSD_C"/>
    <property type="match status" value="1"/>
</dbReference>
<dbReference type="RefSeq" id="WP_156246399.1">
    <property type="nucleotide sequence ID" value="NZ_CP018187.1"/>
</dbReference>
<evidence type="ECO:0000313" key="3">
    <source>
        <dbReference type="EMBL" id="QGU80023.1"/>
    </source>
</evidence>
<evidence type="ECO:0008006" key="5">
    <source>
        <dbReference type="Google" id="ProtNLM"/>
    </source>
</evidence>
<organism evidence="3 4">
    <name type="scientific">Streptococcus salivarius</name>
    <dbReference type="NCBI Taxonomy" id="1304"/>
    <lineage>
        <taxon>Bacteria</taxon>
        <taxon>Bacillati</taxon>
        <taxon>Bacillota</taxon>
        <taxon>Bacilli</taxon>
        <taxon>Lactobacillales</taxon>
        <taxon>Streptococcaceae</taxon>
        <taxon>Streptococcus</taxon>
    </lineage>
</organism>
<accession>A0AB37D8R3</accession>
<evidence type="ECO:0000313" key="4">
    <source>
        <dbReference type="Proteomes" id="UP000422997"/>
    </source>
</evidence>
<dbReference type="Proteomes" id="UP000422997">
    <property type="component" value="Chromosome"/>
</dbReference>
<dbReference type="AlphaFoldDB" id="A0AB37D8R3"/>
<dbReference type="InterPro" id="IPR011089">
    <property type="entry name" value="GmrSD_C"/>
</dbReference>